<evidence type="ECO:0000313" key="3">
    <source>
        <dbReference type="Proteomes" id="UP000178107"/>
    </source>
</evidence>
<dbReference type="InterPro" id="IPR000601">
    <property type="entry name" value="PKD_dom"/>
</dbReference>
<accession>A0A1G2SZS8</accession>
<organism evidence="2 3">
    <name type="scientific">Candidatus Zambryskibacteria bacterium RIFCSPHIGHO2_01_FULL_46_25</name>
    <dbReference type="NCBI Taxonomy" id="1802738"/>
    <lineage>
        <taxon>Bacteria</taxon>
        <taxon>Candidatus Zambryskiibacteriota</taxon>
    </lineage>
</organism>
<dbReference type="Proteomes" id="UP000178107">
    <property type="component" value="Unassembled WGS sequence"/>
</dbReference>
<comment type="caution">
    <text evidence="2">The sequence shown here is derived from an EMBL/GenBank/DDBJ whole genome shotgun (WGS) entry which is preliminary data.</text>
</comment>
<dbReference type="Gene3D" id="2.60.40.3760">
    <property type="match status" value="1"/>
</dbReference>
<evidence type="ECO:0000313" key="2">
    <source>
        <dbReference type="EMBL" id="OHA90099.1"/>
    </source>
</evidence>
<name>A0A1G2SZS8_9BACT</name>
<gene>
    <name evidence="2" type="ORF">A2838_00505</name>
</gene>
<dbReference type="InterPro" id="IPR013688">
    <property type="entry name" value="GBS_Bsp-like"/>
</dbReference>
<dbReference type="AlphaFoldDB" id="A0A1G2SZS8"/>
<dbReference type="Pfam" id="PF08481">
    <property type="entry name" value="GBS_Bsp-like"/>
    <property type="match status" value="1"/>
</dbReference>
<sequence>MGTFKIFRIILFTCILFAISLSPLLFPKKASAIVYCSYASTPTIMIDIGGQMFNSNTGDGSIAVDPGTVLDFTVYTFAEPSSPNGIIYPYQNQQLYPGPNHNGRYYPATDAITSNTNVNVWVSQNCAPNTIDNVYYVQPEASLDVLINLNQPATINVTSNISTTWSITGQQNFGPTTGTSASYSGSAGSYTISASDKTCYSKAVSPSATQSVGAGSSITFNIAYTYNCEPPPSPATINVQSNIYTSWTIVGPSNFSGSGTSASYSGPAGSYTITADNLANYTKSVTPSVSQSVSADGAITFTITYVSSASPPVSCSPASQTVNKNATASISGVGGSGSFSWSASGGSPSSGSGSSFSVSYSTTGTKTVTVTSGGVSANCYVEVSPGQPQEPQAPTCTSSAPQSAVTSDTSGTFYLYAYGVENATSVYFPTWSNVNGQDDIVWYPGTFIGNNTWRGGVNLASHRSGNPDYGLFNGHVYMNNETYANTYCGAAYFTRETSGATAPIGYLDAANCSIIGGWTFDSDTPNSEIQVDIYYDGPADSGTFLTNMSTSGLRPDVNAAFGISGNHGFTLSTYSYPELIDNDPHTIYAYGINNNGTGPHTLLTNSGTSGTTVQCAPSAPSADIKAGGLDAITIGYGTGTTISWGSENVSDCTVTPGGWTGTSGSQPSGNLFSPVTYSLNCTGQWGTASDSVVVSISSSFNYSLSNSGNLSVTKAGGDVYAQNTITKTLISGTTQPVTLSLSGVPSGTSYSISNSSCSPTCSPSPVITFTITPSTPAGTHPIIVTGSPLGKTTSFNLIVYANPVGNVSCVASPQPVLLGQTVTWTASVSGGTPPYTYSWSGTNIPTSPAPTSNPYTKIYSTIGQKSAQATVRDSDGLQSTCPVGTVQVNFNPEFEEF</sequence>
<dbReference type="PROSITE" id="PS50093">
    <property type="entry name" value="PKD"/>
    <property type="match status" value="1"/>
</dbReference>
<evidence type="ECO:0000259" key="1">
    <source>
        <dbReference type="PROSITE" id="PS50093"/>
    </source>
</evidence>
<reference evidence="2 3" key="1">
    <citation type="journal article" date="2016" name="Nat. Commun.">
        <title>Thousands of microbial genomes shed light on interconnected biogeochemical processes in an aquifer system.</title>
        <authorList>
            <person name="Anantharaman K."/>
            <person name="Brown C.T."/>
            <person name="Hug L.A."/>
            <person name="Sharon I."/>
            <person name="Castelle C.J."/>
            <person name="Probst A.J."/>
            <person name="Thomas B.C."/>
            <person name="Singh A."/>
            <person name="Wilkins M.J."/>
            <person name="Karaoz U."/>
            <person name="Brodie E.L."/>
            <person name="Williams K.H."/>
            <person name="Hubbard S.S."/>
            <person name="Banfield J.F."/>
        </authorList>
    </citation>
    <scope>NUCLEOTIDE SEQUENCE [LARGE SCALE GENOMIC DNA]</scope>
</reference>
<protein>
    <recommendedName>
        <fullName evidence="1">PKD domain-containing protein</fullName>
    </recommendedName>
</protein>
<feature type="domain" description="PKD" evidence="1">
    <location>
        <begin position="309"/>
        <end position="371"/>
    </location>
</feature>
<proteinExistence type="predicted"/>
<dbReference type="EMBL" id="MHVH01000006">
    <property type="protein sequence ID" value="OHA90099.1"/>
    <property type="molecule type" value="Genomic_DNA"/>
</dbReference>